<keyword evidence="3" id="KW-0964">Secreted</keyword>
<keyword evidence="6" id="KW-1185">Reference proteome</keyword>
<evidence type="ECO:0000313" key="6">
    <source>
        <dbReference type="Proteomes" id="UP000481153"/>
    </source>
</evidence>
<name>A0A6G0XC00_9STRA</name>
<evidence type="ECO:0000256" key="1">
    <source>
        <dbReference type="ARBA" id="ARBA00004340"/>
    </source>
</evidence>
<evidence type="ECO:0000259" key="4">
    <source>
        <dbReference type="Pfam" id="PF20147"/>
    </source>
</evidence>
<dbReference type="VEuPathDB" id="FungiDB:AeMF1_015585"/>
<reference evidence="5 6" key="1">
    <citation type="submission" date="2019-07" db="EMBL/GenBank/DDBJ databases">
        <title>Genomics analysis of Aphanomyces spp. identifies a new class of oomycete effector associated with host adaptation.</title>
        <authorList>
            <person name="Gaulin E."/>
        </authorList>
    </citation>
    <scope>NUCLEOTIDE SEQUENCE [LARGE SCALE GENOMIC DNA]</scope>
    <source>
        <strain evidence="5 6">ATCC 201684</strain>
    </source>
</reference>
<dbReference type="Pfam" id="PF20147">
    <property type="entry name" value="Crinkler"/>
    <property type="match status" value="1"/>
</dbReference>
<dbReference type="AlphaFoldDB" id="A0A6G0XC00"/>
<dbReference type="SUPFAM" id="SSF56112">
    <property type="entry name" value="Protein kinase-like (PK-like)"/>
    <property type="match status" value="1"/>
</dbReference>
<accession>A0A6G0XC00</accession>
<dbReference type="InterPro" id="IPR045379">
    <property type="entry name" value="Crinkler_N"/>
</dbReference>
<comment type="subcellular location">
    <subcellularLocation>
        <location evidence="1">Host cell</location>
    </subcellularLocation>
    <subcellularLocation>
        <location evidence="2">Secreted</location>
    </subcellularLocation>
</comment>
<evidence type="ECO:0000256" key="2">
    <source>
        <dbReference type="ARBA" id="ARBA00004613"/>
    </source>
</evidence>
<organism evidence="5 6">
    <name type="scientific">Aphanomyces euteiches</name>
    <dbReference type="NCBI Taxonomy" id="100861"/>
    <lineage>
        <taxon>Eukaryota</taxon>
        <taxon>Sar</taxon>
        <taxon>Stramenopiles</taxon>
        <taxon>Oomycota</taxon>
        <taxon>Saprolegniomycetes</taxon>
        <taxon>Saprolegniales</taxon>
        <taxon>Verrucalvaceae</taxon>
        <taxon>Aphanomyces</taxon>
    </lineage>
</organism>
<dbReference type="GO" id="GO:0005576">
    <property type="term" value="C:extracellular region"/>
    <property type="evidence" value="ECO:0007669"/>
    <property type="project" value="UniProtKB-SubCell"/>
</dbReference>
<sequence>MKSLTYAVINDGSIFGVTVEDHQTAWEIKNVIKANVDYGVSPTLMKLYLAKKGDTWLKTDDHDVVQLKEGVISTTIDDIMKNEMDQGKSVGHIDFAFPDDKTLKNGEVHLLLALPVGAAVAGILALPRKRKLSVEKLVKLADLWDLWNVDLEELPDPSELKSILLRQLPLQLALDDDTAAKKICDPNGQLLQCRNLTTMIETYFIDCTTPVKELASENTWQQFYDDLFRITKQLCLAKGILLNFRRNRVGNTGTTLGTFRPDLILHYDGIVLLRGEEKSSTTNPMFYGDLPYILGYATSGSRLKIVVIDRSLHAEKVLEFYSILAQKEDVIKTFYNLSFFLAAMIKLSKRSCESTLMPYTPHATNRRTIELMDDVVKRTINRDQCAGENNFRRLINVYKTLQALSNRERGRSHLQTVRKLKLPDQNDSSLKVQLAPLGFSRKPENAEEVFEWLHGMLTALKLWHGSNYCHGDIRWRNIVYVPTSNPGYWILIDMDESHRPQNAEVNWSHDCQGDILTFQHDLYQLGILMQSFEFPLNGKLLCIKTTLLSAVMSQLSVEEVLMSMKEIE</sequence>
<dbReference type="EMBL" id="VJMJ01000083">
    <property type="protein sequence ID" value="KAF0737651.1"/>
    <property type="molecule type" value="Genomic_DNA"/>
</dbReference>
<evidence type="ECO:0000313" key="5">
    <source>
        <dbReference type="EMBL" id="KAF0737651.1"/>
    </source>
</evidence>
<dbReference type="GO" id="GO:0043657">
    <property type="term" value="C:host cell"/>
    <property type="evidence" value="ECO:0007669"/>
    <property type="project" value="UniProtKB-SubCell"/>
</dbReference>
<gene>
    <name evidence="5" type="ORF">Ae201684_006318</name>
</gene>
<dbReference type="Proteomes" id="UP000481153">
    <property type="component" value="Unassembled WGS sequence"/>
</dbReference>
<protein>
    <recommendedName>
        <fullName evidence="4">Crinkler effector protein N-terminal domain-containing protein</fullName>
    </recommendedName>
</protein>
<feature type="domain" description="Crinkler effector protein N-terminal" evidence="4">
    <location>
        <begin position="4"/>
        <end position="111"/>
    </location>
</feature>
<evidence type="ECO:0000256" key="3">
    <source>
        <dbReference type="ARBA" id="ARBA00022525"/>
    </source>
</evidence>
<comment type="caution">
    <text evidence="5">The sequence shown here is derived from an EMBL/GenBank/DDBJ whole genome shotgun (WGS) entry which is preliminary data.</text>
</comment>
<dbReference type="InterPro" id="IPR011009">
    <property type="entry name" value="Kinase-like_dom_sf"/>
</dbReference>
<proteinExistence type="predicted"/>